<evidence type="ECO:0000313" key="1">
    <source>
        <dbReference type="EMBL" id="KAI3748609.1"/>
    </source>
</evidence>
<sequence>MVVGPTLFVSTTVPDVFSAATDIAGGYCMTMLYGVLPPAMAWAMHVSEETDDKKGISRTRLALFGIGLFACGIILEQVFLDLSIFHS</sequence>
<reference evidence="2" key="1">
    <citation type="journal article" date="2022" name="Mol. Ecol. Resour.">
        <title>The genomes of chicory, endive, great burdock and yacon provide insights into Asteraceae palaeo-polyploidization history and plant inulin production.</title>
        <authorList>
            <person name="Fan W."/>
            <person name="Wang S."/>
            <person name="Wang H."/>
            <person name="Wang A."/>
            <person name="Jiang F."/>
            <person name="Liu H."/>
            <person name="Zhao H."/>
            <person name="Xu D."/>
            <person name="Zhang Y."/>
        </authorList>
    </citation>
    <scope>NUCLEOTIDE SEQUENCE [LARGE SCALE GENOMIC DNA]</scope>
    <source>
        <strain evidence="2">cv. Niubang</strain>
    </source>
</reference>
<gene>
    <name evidence="1" type="ORF">L6452_11813</name>
</gene>
<evidence type="ECO:0000313" key="2">
    <source>
        <dbReference type="Proteomes" id="UP001055879"/>
    </source>
</evidence>
<organism evidence="1 2">
    <name type="scientific">Arctium lappa</name>
    <name type="common">Greater burdock</name>
    <name type="synonym">Lappa major</name>
    <dbReference type="NCBI Taxonomy" id="4217"/>
    <lineage>
        <taxon>Eukaryota</taxon>
        <taxon>Viridiplantae</taxon>
        <taxon>Streptophyta</taxon>
        <taxon>Embryophyta</taxon>
        <taxon>Tracheophyta</taxon>
        <taxon>Spermatophyta</taxon>
        <taxon>Magnoliopsida</taxon>
        <taxon>eudicotyledons</taxon>
        <taxon>Gunneridae</taxon>
        <taxon>Pentapetalae</taxon>
        <taxon>asterids</taxon>
        <taxon>campanulids</taxon>
        <taxon>Asterales</taxon>
        <taxon>Asteraceae</taxon>
        <taxon>Carduoideae</taxon>
        <taxon>Cardueae</taxon>
        <taxon>Arctiinae</taxon>
        <taxon>Arctium</taxon>
    </lineage>
</organism>
<comment type="caution">
    <text evidence="1">The sequence shown here is derived from an EMBL/GenBank/DDBJ whole genome shotgun (WGS) entry which is preliminary data.</text>
</comment>
<keyword evidence="2" id="KW-1185">Reference proteome</keyword>
<reference evidence="1 2" key="2">
    <citation type="journal article" date="2022" name="Mol. Ecol. Resour.">
        <title>The genomes of chicory, endive, great burdock and yacon provide insights into Asteraceae paleo-polyploidization history and plant inulin production.</title>
        <authorList>
            <person name="Fan W."/>
            <person name="Wang S."/>
            <person name="Wang H."/>
            <person name="Wang A."/>
            <person name="Jiang F."/>
            <person name="Liu H."/>
            <person name="Zhao H."/>
            <person name="Xu D."/>
            <person name="Zhang Y."/>
        </authorList>
    </citation>
    <scope>NUCLEOTIDE SEQUENCE [LARGE SCALE GENOMIC DNA]</scope>
    <source>
        <strain evidence="2">cv. Niubang</strain>
    </source>
</reference>
<protein>
    <submittedName>
        <fullName evidence="1">Uncharacterized protein</fullName>
    </submittedName>
</protein>
<dbReference type="Proteomes" id="UP001055879">
    <property type="component" value="Linkage Group LG03"/>
</dbReference>
<proteinExistence type="predicted"/>
<name>A0ACB9DPN2_ARCLA</name>
<accession>A0ACB9DPN2</accession>
<dbReference type="EMBL" id="CM042049">
    <property type="protein sequence ID" value="KAI3748609.1"/>
    <property type="molecule type" value="Genomic_DNA"/>
</dbReference>